<feature type="region of interest" description="Disordered" evidence="1">
    <location>
        <begin position="2089"/>
        <end position="2157"/>
    </location>
</feature>
<feature type="domain" description="Duffy-binding-like" evidence="7">
    <location>
        <begin position="1700"/>
        <end position="1843"/>
    </location>
</feature>
<feature type="domain" description="Duffy-antigen binding" evidence="4">
    <location>
        <begin position="1483"/>
        <end position="1658"/>
    </location>
</feature>
<dbReference type="VEuPathDB" id="PlasmoDB:PfIT_060021400"/>
<evidence type="ECO:0000259" key="7">
    <source>
        <dbReference type="Pfam" id="PF22672"/>
    </source>
</evidence>
<dbReference type="Gene3D" id="1.20.1310.20">
    <property type="entry name" value="Duffy-antigen binding domain"/>
    <property type="match status" value="5"/>
</dbReference>
<dbReference type="VEuPathDB" id="PlasmoDB:PfCD01_020027200"/>
<dbReference type="Pfam" id="PF22672">
    <property type="entry name" value="DBL_C"/>
    <property type="match status" value="3"/>
</dbReference>
<reference evidence="8" key="1">
    <citation type="journal article" date="2016" name="EMBO Mol. Med.">
        <title>Plasmodium falciparum var genes expressed in children with severe malaria encode CIDRalpha1 domains.</title>
        <authorList>
            <person name="Jespersen J.S."/>
            <person name="Wang C.W."/>
            <person name="Mkumbaye S.I."/>
            <person name="Minja D.T."/>
            <person name="Petersen B."/>
            <person name="Turner L."/>
            <person name="Petersen J.E."/>
            <person name="Lusingu J.P."/>
            <person name="Theander T.G."/>
            <person name="Lavstsen T."/>
        </authorList>
    </citation>
    <scope>NUCLEOTIDE SEQUENCE</scope>
    <source>
        <strain evidence="8">1996-1</strain>
    </source>
</reference>
<keyword evidence="2" id="KW-1133">Transmembrane helix</keyword>
<protein>
    <submittedName>
        <fullName evidence="8">Erythrocyte membrane protein 1</fullName>
    </submittedName>
</protein>
<organism evidence="8">
    <name type="scientific">Plasmodium falciparum</name>
    <name type="common">malaria parasite P. falciparum</name>
    <dbReference type="NCBI Taxonomy" id="5833"/>
    <lineage>
        <taxon>Eukaryota</taxon>
        <taxon>Sar</taxon>
        <taxon>Alveolata</taxon>
        <taxon>Apicomplexa</taxon>
        <taxon>Aconoidasida</taxon>
        <taxon>Haemosporida</taxon>
        <taxon>Plasmodiidae</taxon>
        <taxon>Plasmodium</taxon>
        <taxon>Plasmodium (Laverania)</taxon>
    </lineage>
</organism>
<sequence length="2566" mass="299280">DIIRGKDLYVGNRKEREKEELQKSLKNIFKKIYGELKGAKKHYEGDTENYFQLREDWWALNRQDVWKAITCGAGESDKYFRHTCGAGKDRTETNHDCRCINFSVPTYFDYVPQYLRWFEEWAEEFCRIKQLKLKKLEKECRGVNESGEKKYCSRNGYDCTGTIIKRNIFRPDPECTNCLFECNDYIKWIDNKMEEFKKQKQKCENEIYKTPTTNKKSNNNVNVMYYEDFYKELRGKHTTVNQFLNLLNKETKCINIEKTDNESKIDFKDMESTFHHSEYCKPCPECGVKKENGEFKVRDQNEKECQVTSDNSIPNVVPTAIDVLYSGVGKEDITEKLSEFCSKPDDEYGIKNEKWECYYENKDNNQCKMENNTEYHGNHKKIMKFDVFFIFWVTYMLNDCIDWKKKITKCINSGMKWRCKNKCKNNCKCFEKWVKKKQVEWKHIKKQYENLPDLPHNSHFTVLETFLEFQFFPLIKKAYGNEDAIEKIKQFLEKKSKKEDSELKDDKKDIIDILLEHELEEAQECKDYNPDGEICPDKFSDSEDEDDDETPRAPNPCVDKNGSQPNKTVSYIARQMHRRAKVEMRKNCVVDGDNKLEGNISKAYFKNSGKGSELKGNICKIDNKYSNDIRGTAGGPCTGKDNSHQMFKVENGWKSKHQINTPDDVFLPPRREHFCTSNVEHLKTDNGTLKGANVSHSLLGDVLLAAKEQADFIKQKYNHNDTPQSFKDHETMCRAIKYSFADLGDIIRGRDMWDLDNGSKKMEEILKKIFGTLHQSLDDIKGNDKYTQDENKTPPYKQLREDWWEANRHQIWKAMQCPTTSGNSPCKSDHTPLDDYVPQRLRWMTEWAEWFCKMQSQEYKKLQDACSQCKAKDRHCTNKTSECDKCKAACEEYGEKIKQWEDQWTNMDGIYQFLYLQAQRSSDGNAYPDAGPDYQQMVDFFKELQKVNKSTASKRSKRHITIVDPSSTPKTPYSTAAGYIHQELTPYLECQKQNQFCEKKNGDTSSTATNNDKYAFMQPPKGYEEACGCNERLVPVTKKEDACDIVHRIYITSDGGRNAINSCYRKNYNGWTCDPGQFEKSHAGACMPPRRKSLCIHSLEHFSGTSQNELRKAFIQCAAAETFLLWQNYKKDKNGNANNLDNTLKGGNIPEEFKRQMFYTFGDYRDLCLNTDISSKKDTSKGVGKVKYNIYDVFQKMKRTTAEERKTWWDGIKEDVWKGMLCSLEKASGATGTLTTKYTYSKVKFSGGTNPPTLEKFAQTPQFLRWMTEWGEDFCRERIIQLEILKKGCKECTLSTDGSCKKNDQGCTQCTAACTIYHGWITKWQEQYNKQNDKFKTDKENIEYMKDEDLKESKEAYEYLGKKLKNITCTSATTNVDCNCMQEMSTQPSSDGSMTDNMPKSLDDEPQEVRGKCTCEPPSEKPEVLPVTPTSQDDTCKIVEDILKSEGSNDYADVCKEKFENGKRTYPGWDCRKITFKNGEENACMPPRRQKLYLKKLENFSAKTSPKIELRKAFIECAAIETFFAWHKYKTDIENEKKKKKKKKEQGILGYTFTEEEEDIFPEPDDELNSGIIPDGFKRQMFYTYGDYRDIFFGKDMDTDMDTVNQKITALFKKNGQSIEEQLKQWWKTYGENIWEGMVCALSYNTDTKQMNKDIKTNLTSLEKNNNYTNVTFPSESGSGSGTKLLEFSKTPQFIRWFEEWTEEFYRKRTYKLKKAKKECRGDGDKYFDSEGHDCKQPDELRNDSFMYVQYSGCQEQCIKYKKWIANKKYEFNKQKKKFEKEIKNVPGTNENKYDEEIYKNPKGMYPSFKDFVSKLNESTYFNKNNLGPKIDYDKNGETFGSSEYCKACPVYGVTYNKKSQIYEPNKKIDSNGINDENHTKINVLVLDRKGKKDDKYEDNDCKNAGFFEDASVQNWECQKKNAVDQCNLTNFDDDIDDDENMEFNVFFQRWLRDFVHDYNILKGKIKACIKMENEKEDKCFKGCKKNCECVKKWLDEKSKEWNQIKDHYDKHAKSLEPNIPYGVKRYFEQLHFDSDYKKAQEVVENESDRYKLWGCTGHDHCNDEEKKENKDFITNLIDRLKKKIDNCKNQHETSGKPETQCVEPPQTDIDEEINPPYTSPDDPNDAQKPAFCPEEKVEPPEKPKVPETDLPRKDKLNTCPYDNDTCNKYGNKKNIGCLRKQYHADLNHWTNTLLKYDKGKSADMNHGIFVPPRRRQLCSRNIRTFYRRIKSEETFTEYFLADAYNEAKQLSRYYAKDNEKILEAFKNSFADYGDIVKGTDMLDDGVSNKIKNIFEQKIKKPNNLTSSEQNITPTVWWEQNKKHVWNAMLCGYKEAGGKIEKEDCELPDDKAPQFLRWFQEWGKAFCTTKKELKEQVKIQCGKATCKSDGTIEDKCKTACKNYSNFISTNQNVYLLLKSQYDNNYKKNNTGGREAHDYLKITCKDGKCDCIVQNFSDDKKWEKPYETLGENLKIICDCIKPKRTCTTNTAETEKKKEEENDEPPAATEEQTKSGPSHEQPAQPKSEDVPLPPPTPAREPFDPTILQTTIPFGVALALTSIVFLFLK</sequence>
<feature type="domain" description="Duffy-binding-like" evidence="3">
    <location>
        <begin position="388"/>
        <end position="531"/>
    </location>
</feature>
<feature type="domain" description="Duffy-binding-like" evidence="7">
    <location>
        <begin position="120"/>
        <end position="278"/>
    </location>
</feature>
<evidence type="ECO:0000259" key="6">
    <source>
        <dbReference type="Pfam" id="PF21807"/>
    </source>
</evidence>
<evidence type="ECO:0000259" key="5">
    <source>
        <dbReference type="Pfam" id="PF18562"/>
    </source>
</evidence>
<feature type="compositionally biased region" description="Basic and acidic residues" evidence="1">
    <location>
        <begin position="526"/>
        <end position="541"/>
    </location>
</feature>
<keyword evidence="2" id="KW-0472">Membrane</keyword>
<dbReference type="InterPro" id="IPR054595">
    <property type="entry name" value="DBL_C"/>
</dbReference>
<feature type="non-terminal residue" evidence="8">
    <location>
        <position position="2566"/>
    </location>
</feature>
<feature type="non-terminal residue" evidence="8">
    <location>
        <position position="1"/>
    </location>
</feature>
<evidence type="ECO:0000256" key="2">
    <source>
        <dbReference type="SAM" id="Phobius"/>
    </source>
</evidence>
<feature type="domain" description="Cysteine-rich interdomain region 1 gamma" evidence="5">
    <location>
        <begin position="1880"/>
        <end position="1931"/>
    </location>
</feature>
<dbReference type="InterPro" id="IPR042202">
    <property type="entry name" value="Duffy-ag-bd_sf"/>
</dbReference>
<dbReference type="FunFam" id="1.20.58.830:FF:000005">
    <property type="entry name" value="Erythrocyte membrane protein 1, PfEMP1"/>
    <property type="match status" value="1"/>
</dbReference>
<keyword evidence="2" id="KW-0812">Transmembrane</keyword>
<dbReference type="VEuPathDB" id="PlasmoDB:PfKH02_040025700"/>
<evidence type="ECO:0000259" key="3">
    <source>
        <dbReference type="Pfam" id="PF03011"/>
    </source>
</evidence>
<feature type="domain" description="Duffy-antigen binding" evidence="4">
    <location>
        <begin position="665"/>
        <end position="842"/>
    </location>
</feature>
<dbReference type="VEuPathDB" id="PlasmoDB:PfCD01_070035800"/>
<dbReference type="Pfam" id="PF03011">
    <property type="entry name" value="PFEMP"/>
    <property type="match status" value="2"/>
</dbReference>
<proteinExistence type="predicted"/>
<dbReference type="VEuPathDB" id="PlasmoDB:PfML01_060021400"/>
<feature type="compositionally biased region" description="Basic and acidic residues" evidence="1">
    <location>
        <begin position="2134"/>
        <end position="2157"/>
    </location>
</feature>
<dbReference type="FunFam" id="1.20.58.830:FF:000021">
    <property type="entry name" value="Erythrocyte membrane protein 1, PfEMP1"/>
    <property type="match status" value="1"/>
</dbReference>
<gene>
    <name evidence="8" type="primary">var</name>
</gene>
<dbReference type="InterPro" id="IPR004258">
    <property type="entry name" value="DBL"/>
</dbReference>
<feature type="domain" description="Duffy-antigen binding" evidence="4">
    <location>
        <begin position="1084"/>
        <end position="1264"/>
    </location>
</feature>
<dbReference type="VEuPathDB" id="PlasmoDB:PfGA01_040025800"/>
<dbReference type="SUPFAM" id="SSF140924">
    <property type="entry name" value="Duffy binding domain-like"/>
    <property type="match status" value="7"/>
</dbReference>
<dbReference type="VEuPathDB" id="PlasmoDB:PfDd2_070016300"/>
<dbReference type="VEuPathDB" id="PlasmoDB:PfGB4_070018000"/>
<dbReference type="Pfam" id="PF18562">
    <property type="entry name" value="CIDR1_gamma"/>
    <property type="match status" value="1"/>
</dbReference>
<feature type="transmembrane region" description="Helical" evidence="2">
    <location>
        <begin position="2544"/>
        <end position="2565"/>
    </location>
</feature>
<dbReference type="VEuPathDB" id="PlasmoDB:PfHB3_070015700"/>
<dbReference type="VEuPathDB" id="PlasmoDB:PfIT_070017000"/>
<accession>A0A191VZ92</accession>
<dbReference type="EMBL" id="KX154907">
    <property type="protein sequence ID" value="ANJ21027.1"/>
    <property type="molecule type" value="Genomic_DNA"/>
</dbReference>
<dbReference type="GO" id="GO:0046789">
    <property type="term" value="F:host cell surface receptor binding"/>
    <property type="evidence" value="ECO:0007669"/>
    <property type="project" value="InterPro"/>
</dbReference>
<feature type="domain" description="Duffy-antigen binding" evidence="4">
    <location>
        <begin position="2208"/>
        <end position="2357"/>
    </location>
</feature>
<dbReference type="FunFam" id="1.20.58.1930:FF:000001">
    <property type="entry name" value="Erythrocyte membrane protein 1, PfEMP1"/>
    <property type="match status" value="1"/>
</dbReference>
<feature type="region of interest" description="Disordered" evidence="1">
    <location>
        <begin position="526"/>
        <end position="566"/>
    </location>
</feature>
<feature type="domain" description="Duffy-binding-like" evidence="7">
    <location>
        <begin position="1269"/>
        <end position="1380"/>
    </location>
</feature>
<dbReference type="VEuPathDB" id="PlasmoDB:PfDd2_090006100"/>
<dbReference type="Pfam" id="PF21807">
    <property type="entry name" value="PfEMP1_CIDRalpha1_dom"/>
    <property type="match status" value="1"/>
</dbReference>
<dbReference type="VEuPathDB" id="PlasmoDB:PfKE01_080014300"/>
<dbReference type="VEuPathDB" id="PlasmoDB:PfSN01_040025500"/>
<dbReference type="VEuPathDB" id="PlasmoDB:PfSD01_070036700"/>
<dbReference type="Pfam" id="PF05424">
    <property type="entry name" value="Duffy_binding"/>
    <property type="match status" value="5"/>
</dbReference>
<feature type="domain" description="Duffy-binding-like" evidence="3">
    <location>
        <begin position="1947"/>
        <end position="2094"/>
    </location>
</feature>
<evidence type="ECO:0000256" key="1">
    <source>
        <dbReference type="SAM" id="MobiDB-lite"/>
    </source>
</evidence>
<dbReference type="VEuPathDB" id="PlasmoDB:PfKE01_040027900"/>
<dbReference type="Gene3D" id="1.20.58.1930">
    <property type="match status" value="2"/>
</dbReference>
<dbReference type="VEuPathDB" id="PlasmoDB:PfNF166_080012800"/>
<feature type="region of interest" description="Disordered" evidence="1">
    <location>
        <begin position="1402"/>
        <end position="1430"/>
    </location>
</feature>
<dbReference type="VEuPathDB" id="PlasmoDB:PfKH02_090005100"/>
<name>A0A191VZ92_PLAFA</name>
<feature type="domain" description="PfEMP1 CIDRalpha1" evidence="6">
    <location>
        <begin position="319"/>
        <end position="374"/>
    </location>
</feature>
<feature type="compositionally biased region" description="Basic and acidic residues" evidence="1">
    <location>
        <begin position="1402"/>
        <end position="1423"/>
    </location>
</feature>
<dbReference type="VEuPathDB" id="PlasmoDB:PfTG01_110055600"/>
<dbReference type="Gene3D" id="1.20.58.830">
    <property type="match status" value="5"/>
</dbReference>
<evidence type="ECO:0000259" key="4">
    <source>
        <dbReference type="Pfam" id="PF05424"/>
    </source>
</evidence>
<dbReference type="InterPro" id="IPR041480">
    <property type="entry name" value="CIDR1_gamma"/>
</dbReference>
<dbReference type="VEuPathDB" id="PlasmoDB:PfKH01_010005900"/>
<dbReference type="VEuPathDB" id="PlasmoDB:PfGA01_010017600"/>
<dbReference type="VEuPathDB" id="PlasmoDB:PfGN01_090043100"/>
<dbReference type="InterPro" id="IPR049158">
    <property type="entry name" value="PfEMP1_CIDRalpha1_dom"/>
</dbReference>
<evidence type="ECO:0000313" key="8">
    <source>
        <dbReference type="EMBL" id="ANJ21027.1"/>
    </source>
</evidence>
<feature type="region of interest" description="Disordered" evidence="1">
    <location>
        <begin position="2489"/>
        <end position="2542"/>
    </location>
</feature>
<dbReference type="FunFam" id="1.20.58.830:FF:000006">
    <property type="entry name" value="Erythrocyte membrane protein 1, PfEMP1"/>
    <property type="match status" value="1"/>
</dbReference>
<dbReference type="GO" id="GO:0016020">
    <property type="term" value="C:membrane"/>
    <property type="evidence" value="ECO:0007669"/>
    <property type="project" value="InterPro"/>
</dbReference>
<feature type="domain" description="Duffy-antigen binding" evidence="4">
    <location>
        <begin position="1"/>
        <end position="116"/>
    </location>
</feature>
<dbReference type="InterPro" id="IPR008602">
    <property type="entry name" value="Duffy-antigen-binding"/>
</dbReference>
<dbReference type="VEuPathDB" id="PlasmoDB:PfDd2_040026300"/>